<dbReference type="InterPro" id="IPR059081">
    <property type="entry name" value="PRRT3-4"/>
</dbReference>
<feature type="region of interest" description="Disordered" evidence="7">
    <location>
        <begin position="1507"/>
        <end position="1537"/>
    </location>
</feature>
<keyword evidence="3 8" id="KW-0812">Transmembrane</keyword>
<dbReference type="GeneID" id="106466502"/>
<sequence length="1617" mass="182454">MSKTARSFLWLIVTLILYLFDKAYSLETSTSSLSTYPPLQDIRFSDEETLQNASRAIGNESINDDGVYSIVASVLQVLNTSYTNEYQPLTFSHILTRDNSNLPERNRVKGDVKTNSSESKNDRFPLKHFFDNTPLYEEFNLTAKNNDENAFVTQEDLQTTVFSSSRDIESRHNNSQHAESVKRKHNDIHFAHFLRDSHTPDFLVNPTKTIREITRDGMVPESFVITQHNYSTSRPPSLSHRTNVGNSDNFSGLSFIGSSHYLENNATNNSNVHEQPAPQYSSTTRPKTDVPDVSVELSLQRYYDTAFAADATNISSELPLVNNSKTLFGSQISDHLEDPISQYDASSYPEIDTVNVSEESVPKYSLTTAVTVSSKKQASEDDSTIDIVANVSDAQRKPKPQHNSNTSTDYFVVNISGIHRKIPRPHNFTSSLRKEVLIDPRNLAWQQSSTSNITLDTSIKIRQQNNSKSDLTQAISSVTAKPAYHHESTSHHTRNASNVSQKPVPDYISMTHIRVNNSIVRKKQSLKHKIQWFPLFKSPTAFSDQSSNFSYPLEINDTQPLSNKQVFGNAGDKFFFKRNPTVNNTFGVFTLENQAIQNANETTPFLDASLNPLIKSIKEVKPEPLEVDSKLSDWYKKNRNMFQFFDKNKSHFPTTSFPTMVNTEEQLHNTSLSEDNFALKEVLTKTLKLPNKNLKKNFDKIDQFSTLASESKPGESSSMHLQKKKQKYSIRLLKTSTFDQQLNDLPWDIEPITSSLNLEHQQENINSTENNTVQIEKDNSVENQSEWEKSKNMLGIAWELHVYVTGSSFGLLALYSFVSILKLGTYEKLLSRGYFISISLMLFVMGIIRALYLLFDPYNTQGFYPPVLNNFIFNSGFLCATSAFGVLSLALLQITQVDILPQHVQSPIFLSGVTIFQFAFSFTTDVLQGFGLGETLLLLIFQATQLLWALTLALGYIYAFRKLYKSAVKKQSEMIRVAFTRLHIDGAQLPKKLPKPTLCLAVRSTVIIALFGLLMVALRVFGIIYIDGIFEAKPPTSWTWWGYQLGSRIVELLLCFTICFIATLPMKRFESKQQKCRKYLLWVPCNTSCSRSEEVESEIFPIYFPNYQGQPNVAFHTTSLERPRRWNHTTSLPTIPTFTKELDSGFQLKRVPTDNNGLDEQTNSNASNILSFESSKHPASKNVTNDLNGELQRPVATQGKLTEENSTSSSMLYIDQGYIRFRTITDPEQPPIQLTDGDSSEEDNCHDENESTRAHAGSSVHTLYEEDVFQSSLSPFFQAGFYQSRLKRMSHWSLDTTDNSMELSPEQLSNVTSKNGFSSSALDFTPRKQGSTCSSESAANSFDVTFFLNRSAGDSAVISQAIFGEIDEDKASNVDIPHNMARSVSPIAASARRNHDFQLNLDLPCSSGVGQVNVACGTEDITPDSAVYLDLQLSQESSCKPRNDFLLETHERKSSCSQSMTGIDKSRTIVLSSKEKSTTKINFRELFDRFKGSTFSLNTNFSGYEPLETETLSPRKGELQPARQLKRSNSDKGPTLNENHAYFSSFGVLKKDHFINMEQLHQGDSGLLKDSPEISSQVDQACQTEPVFIKEQRSDRRIRADREQCKRPALRNIQIVV</sequence>
<accession>A0ABM1BHR4</accession>
<dbReference type="RefSeq" id="XP_013782246.1">
    <property type="nucleotide sequence ID" value="XM_013926792.2"/>
</dbReference>
<dbReference type="Pfam" id="PF25987">
    <property type="entry name" value="PRRT3"/>
    <property type="match status" value="1"/>
</dbReference>
<evidence type="ECO:0000313" key="11">
    <source>
        <dbReference type="Proteomes" id="UP000694941"/>
    </source>
</evidence>
<reference evidence="12" key="1">
    <citation type="submission" date="2025-08" db="UniProtKB">
        <authorList>
            <consortium name="RefSeq"/>
        </authorList>
    </citation>
    <scope>IDENTIFICATION</scope>
    <source>
        <tissue evidence="12">Muscle</tissue>
    </source>
</reference>
<dbReference type="InterPro" id="IPR052836">
    <property type="entry name" value="PRRT_domain-containing"/>
</dbReference>
<name>A0ABM1BHR4_LIMPO</name>
<keyword evidence="11" id="KW-1185">Reference proteome</keyword>
<feature type="region of interest" description="Disordered" evidence="7">
    <location>
        <begin position="482"/>
        <end position="502"/>
    </location>
</feature>
<feature type="region of interest" description="Disordered" evidence="7">
    <location>
        <begin position="1225"/>
        <end position="1257"/>
    </location>
</feature>
<keyword evidence="2" id="KW-0597">Phosphoprotein</keyword>
<evidence type="ECO:0000256" key="5">
    <source>
        <dbReference type="ARBA" id="ARBA00022989"/>
    </source>
</evidence>
<evidence type="ECO:0000256" key="6">
    <source>
        <dbReference type="ARBA" id="ARBA00023136"/>
    </source>
</evidence>
<keyword evidence="4 9" id="KW-0732">Signal</keyword>
<feature type="transmembrane region" description="Helical" evidence="8">
    <location>
        <begin position="936"/>
        <end position="960"/>
    </location>
</feature>
<organism evidence="11 12">
    <name type="scientific">Limulus polyphemus</name>
    <name type="common">Atlantic horseshoe crab</name>
    <dbReference type="NCBI Taxonomy" id="6850"/>
    <lineage>
        <taxon>Eukaryota</taxon>
        <taxon>Metazoa</taxon>
        <taxon>Ecdysozoa</taxon>
        <taxon>Arthropoda</taxon>
        <taxon>Chelicerata</taxon>
        <taxon>Merostomata</taxon>
        <taxon>Xiphosura</taxon>
        <taxon>Limulidae</taxon>
        <taxon>Limulus</taxon>
    </lineage>
</organism>
<evidence type="ECO:0000256" key="4">
    <source>
        <dbReference type="ARBA" id="ARBA00022729"/>
    </source>
</evidence>
<feature type="region of interest" description="Disordered" evidence="7">
    <location>
        <begin position="163"/>
        <end position="183"/>
    </location>
</feature>
<feature type="chain" id="PRO_5046574033" evidence="9">
    <location>
        <begin position="26"/>
        <end position="1617"/>
    </location>
</feature>
<comment type="subcellular location">
    <subcellularLocation>
        <location evidence="1">Membrane</location>
        <topology evidence="1">Multi-pass membrane protein</topology>
    </subcellularLocation>
</comment>
<feature type="transmembrane region" description="Helical" evidence="8">
    <location>
        <begin position="872"/>
        <end position="892"/>
    </location>
</feature>
<dbReference type="Proteomes" id="UP000694941">
    <property type="component" value="Unplaced"/>
</dbReference>
<evidence type="ECO:0000256" key="7">
    <source>
        <dbReference type="SAM" id="MobiDB-lite"/>
    </source>
</evidence>
<feature type="transmembrane region" description="Helical" evidence="8">
    <location>
        <begin position="1000"/>
        <end position="1025"/>
    </location>
</feature>
<feature type="domain" description="Proline-rich transmembrane protein 3/4" evidence="10">
    <location>
        <begin position="779"/>
        <end position="1079"/>
    </location>
</feature>
<evidence type="ECO:0000256" key="1">
    <source>
        <dbReference type="ARBA" id="ARBA00004141"/>
    </source>
</evidence>
<evidence type="ECO:0000256" key="8">
    <source>
        <dbReference type="SAM" id="Phobius"/>
    </source>
</evidence>
<gene>
    <name evidence="12" type="primary">LOC106466502</name>
</gene>
<feature type="transmembrane region" description="Helical" evidence="8">
    <location>
        <begin position="904"/>
        <end position="924"/>
    </location>
</feature>
<evidence type="ECO:0000256" key="9">
    <source>
        <dbReference type="SAM" id="SignalP"/>
    </source>
</evidence>
<feature type="signal peptide" evidence="9">
    <location>
        <begin position="1"/>
        <end position="25"/>
    </location>
</feature>
<feature type="compositionally biased region" description="Polar residues" evidence="7">
    <location>
        <begin position="266"/>
        <end position="285"/>
    </location>
</feature>
<feature type="region of interest" description="Disordered" evidence="7">
    <location>
        <begin position="266"/>
        <end position="289"/>
    </location>
</feature>
<keyword evidence="5 8" id="KW-1133">Transmembrane helix</keyword>
<dbReference type="PANTHER" id="PTHR35578">
    <property type="entry name" value="PROLINE-RICH TRANSMEMBRANE PROTEIN 4-RELATED"/>
    <property type="match status" value="1"/>
</dbReference>
<evidence type="ECO:0000259" key="10">
    <source>
        <dbReference type="Pfam" id="PF25987"/>
    </source>
</evidence>
<keyword evidence="6 8" id="KW-0472">Membrane</keyword>
<feature type="transmembrane region" description="Helical" evidence="8">
    <location>
        <begin position="833"/>
        <end position="852"/>
    </location>
</feature>
<feature type="transmembrane region" description="Helical" evidence="8">
    <location>
        <begin position="800"/>
        <end position="821"/>
    </location>
</feature>
<evidence type="ECO:0000256" key="2">
    <source>
        <dbReference type="ARBA" id="ARBA00022553"/>
    </source>
</evidence>
<evidence type="ECO:0000256" key="3">
    <source>
        <dbReference type="ARBA" id="ARBA00022692"/>
    </source>
</evidence>
<proteinExistence type="predicted"/>
<protein>
    <submittedName>
        <fullName evidence="12">Uncharacterized protein LOC106466502</fullName>
    </submittedName>
</protein>
<evidence type="ECO:0000313" key="12">
    <source>
        <dbReference type="RefSeq" id="XP_013782246.1"/>
    </source>
</evidence>
<dbReference type="PANTHER" id="PTHR35578:SF6">
    <property type="entry name" value="PROLINE-RICH TRANSMEMBRANE PROTEIN 4"/>
    <property type="match status" value="1"/>
</dbReference>